<protein>
    <recommendedName>
        <fullName evidence="3">Transposase</fullName>
    </recommendedName>
</protein>
<reference evidence="1 2" key="1">
    <citation type="submission" date="2014-10" db="EMBL/GenBank/DDBJ databases">
        <title>Genome sequence of a Xanthomonas strain that is pathogenic on beans.</title>
        <authorList>
            <person name="Aritua V."/>
            <person name="Sapp M."/>
            <person name="Harrison J."/>
            <person name="Smith J."/>
            <person name="Studholme D."/>
        </authorList>
    </citation>
    <scope>NUCLEOTIDE SEQUENCE [LARGE SCALE GENOMIC DNA]</scope>
    <source>
        <strain evidence="1 2">Nyagatare</strain>
    </source>
</reference>
<dbReference type="Proteomes" id="UP000029879">
    <property type="component" value="Unassembled WGS sequence"/>
</dbReference>
<sequence>MRSFKTGGPSRSEVFHQQWAEGAAQCRESFPQTTSVQLGRVDRRAINARTFQVTGKWICKG</sequence>
<evidence type="ECO:0000313" key="1">
    <source>
        <dbReference type="EMBL" id="KGK57940.1"/>
    </source>
</evidence>
<gene>
    <name evidence="1" type="ORF">NC00_10125</name>
</gene>
<comment type="caution">
    <text evidence="1">The sequence shown here is derived from an EMBL/GenBank/DDBJ whole genome shotgun (WGS) entry which is preliminary data.</text>
</comment>
<evidence type="ECO:0008006" key="3">
    <source>
        <dbReference type="Google" id="ProtNLM"/>
    </source>
</evidence>
<dbReference type="AlphaFoldDB" id="A0AB34P9A2"/>
<proteinExistence type="predicted"/>
<evidence type="ECO:0000313" key="2">
    <source>
        <dbReference type="Proteomes" id="UP000029879"/>
    </source>
</evidence>
<organism evidence="1 2">
    <name type="scientific">Xanthomonas cannabis pv. phaseoli</name>
    <dbReference type="NCBI Taxonomy" id="1885902"/>
    <lineage>
        <taxon>Bacteria</taxon>
        <taxon>Pseudomonadati</taxon>
        <taxon>Pseudomonadota</taxon>
        <taxon>Gammaproteobacteria</taxon>
        <taxon>Lysobacterales</taxon>
        <taxon>Lysobacteraceae</taxon>
        <taxon>Xanthomonas</taxon>
    </lineage>
</organism>
<dbReference type="EMBL" id="JRQI01000032">
    <property type="protein sequence ID" value="KGK57940.1"/>
    <property type="molecule type" value="Genomic_DNA"/>
</dbReference>
<accession>A0AB34P9A2</accession>
<name>A0AB34P9A2_9XANT</name>